<dbReference type="PANTHER" id="PTHR42709">
    <property type="entry name" value="ALKALINE PHOSPHATASE LIKE PROTEIN"/>
    <property type="match status" value="1"/>
</dbReference>
<dbReference type="InterPro" id="IPR051311">
    <property type="entry name" value="DedA_domain"/>
</dbReference>
<comment type="similarity">
    <text evidence="2">Belongs to the DedA family.</text>
</comment>
<dbReference type="PANTHER" id="PTHR42709:SF6">
    <property type="entry name" value="UNDECAPRENYL PHOSPHATE TRANSPORTER A"/>
    <property type="match status" value="1"/>
</dbReference>
<evidence type="ECO:0000256" key="7">
    <source>
        <dbReference type="SAM" id="MobiDB-lite"/>
    </source>
</evidence>
<organism evidence="10 11">
    <name type="scientific">Naumannella halotolerans</name>
    <dbReference type="NCBI Taxonomy" id="993414"/>
    <lineage>
        <taxon>Bacteria</taxon>
        <taxon>Bacillati</taxon>
        <taxon>Actinomycetota</taxon>
        <taxon>Actinomycetes</taxon>
        <taxon>Propionibacteriales</taxon>
        <taxon>Propionibacteriaceae</taxon>
        <taxon>Naumannella</taxon>
    </lineage>
</organism>
<keyword evidence="11" id="KW-1185">Reference proteome</keyword>
<keyword evidence="3" id="KW-1003">Cell membrane</keyword>
<feature type="transmembrane region" description="Helical" evidence="8">
    <location>
        <begin position="68"/>
        <end position="91"/>
    </location>
</feature>
<proteinExistence type="inferred from homology"/>
<protein>
    <submittedName>
        <fullName evidence="10">Membrane protein DedA with SNARE-associated domain</fullName>
    </submittedName>
</protein>
<feature type="transmembrane region" description="Helical" evidence="8">
    <location>
        <begin position="151"/>
        <end position="175"/>
    </location>
</feature>
<evidence type="ECO:0000256" key="6">
    <source>
        <dbReference type="ARBA" id="ARBA00023136"/>
    </source>
</evidence>
<reference evidence="10 11" key="1">
    <citation type="submission" date="2019-03" db="EMBL/GenBank/DDBJ databases">
        <title>Genomic Encyclopedia of Archaeal and Bacterial Type Strains, Phase II (KMG-II): from individual species to whole genera.</title>
        <authorList>
            <person name="Goeker M."/>
        </authorList>
    </citation>
    <scope>NUCLEOTIDE SEQUENCE [LARGE SCALE GENOMIC DNA]</scope>
    <source>
        <strain evidence="10 11">DSM 24323</strain>
    </source>
</reference>
<dbReference type="Proteomes" id="UP000295371">
    <property type="component" value="Unassembled WGS sequence"/>
</dbReference>
<accession>A0A4R7J8E7</accession>
<keyword evidence="5 8" id="KW-1133">Transmembrane helix</keyword>
<sequence>MGSPVSSGSLGAVDRIVDWVVGLMELIGAPGAGLAVALENLFPPIPSEVILPLAGFTAARGGMNLAEALIWTTAGSLVGALALYALGALIGRDRIRWIIDKMPLVDVEDYDKTEAWFIKHGKGAIFFGRMIPIFRSLISIPAGVTRMSLPLFILFTTAGSAIWNTIFVMAGYLLGDNWHIVEEYASIFQKIVIVVVVAALAYWLFRRIQKIRARRARGGEEVPVDPSADTLSGYGRDEPGQDESGQDESGQFEADSTGRPASRRAAAEEDPTGPGRARD</sequence>
<evidence type="ECO:0000256" key="8">
    <source>
        <dbReference type="SAM" id="Phobius"/>
    </source>
</evidence>
<keyword evidence="6 8" id="KW-0472">Membrane</keyword>
<evidence type="ECO:0000256" key="5">
    <source>
        <dbReference type="ARBA" id="ARBA00022989"/>
    </source>
</evidence>
<dbReference type="Pfam" id="PF09335">
    <property type="entry name" value="VTT_dom"/>
    <property type="match status" value="1"/>
</dbReference>
<dbReference type="OrthoDB" id="9813426at2"/>
<comment type="caution">
    <text evidence="10">The sequence shown here is derived from an EMBL/GenBank/DDBJ whole genome shotgun (WGS) entry which is preliminary data.</text>
</comment>
<evidence type="ECO:0000256" key="4">
    <source>
        <dbReference type="ARBA" id="ARBA00022692"/>
    </source>
</evidence>
<evidence type="ECO:0000313" key="10">
    <source>
        <dbReference type="EMBL" id="TDT33760.1"/>
    </source>
</evidence>
<evidence type="ECO:0000313" key="11">
    <source>
        <dbReference type="Proteomes" id="UP000295371"/>
    </source>
</evidence>
<evidence type="ECO:0000259" key="9">
    <source>
        <dbReference type="Pfam" id="PF09335"/>
    </source>
</evidence>
<dbReference type="EMBL" id="SOAW01000001">
    <property type="protein sequence ID" value="TDT33760.1"/>
    <property type="molecule type" value="Genomic_DNA"/>
</dbReference>
<evidence type="ECO:0000256" key="2">
    <source>
        <dbReference type="ARBA" id="ARBA00010792"/>
    </source>
</evidence>
<name>A0A4R7J8E7_9ACTN</name>
<dbReference type="AlphaFoldDB" id="A0A4R7J8E7"/>
<evidence type="ECO:0000256" key="3">
    <source>
        <dbReference type="ARBA" id="ARBA00022475"/>
    </source>
</evidence>
<keyword evidence="4 8" id="KW-0812">Transmembrane</keyword>
<dbReference type="InterPro" id="IPR032816">
    <property type="entry name" value="VTT_dom"/>
</dbReference>
<comment type="subcellular location">
    <subcellularLocation>
        <location evidence="1">Cell membrane</location>
        <topology evidence="1">Multi-pass membrane protein</topology>
    </subcellularLocation>
</comment>
<feature type="transmembrane region" description="Helical" evidence="8">
    <location>
        <begin position="187"/>
        <end position="205"/>
    </location>
</feature>
<feature type="domain" description="VTT" evidence="9">
    <location>
        <begin position="45"/>
        <end position="172"/>
    </location>
</feature>
<gene>
    <name evidence="10" type="ORF">CLV29_1390</name>
</gene>
<dbReference type="GO" id="GO:0005886">
    <property type="term" value="C:plasma membrane"/>
    <property type="evidence" value="ECO:0007669"/>
    <property type="project" value="UniProtKB-SubCell"/>
</dbReference>
<feature type="region of interest" description="Disordered" evidence="7">
    <location>
        <begin position="219"/>
        <end position="279"/>
    </location>
</feature>
<evidence type="ECO:0000256" key="1">
    <source>
        <dbReference type="ARBA" id="ARBA00004651"/>
    </source>
</evidence>